<dbReference type="GO" id="GO:0005783">
    <property type="term" value="C:endoplasmic reticulum"/>
    <property type="evidence" value="ECO:0007669"/>
    <property type="project" value="UniProtKB-SubCell"/>
</dbReference>
<feature type="region of interest" description="Disordered" evidence="11">
    <location>
        <begin position="204"/>
        <end position="315"/>
    </location>
</feature>
<protein>
    <recommendedName>
        <fullName evidence="16">Proteasome inhibitor PI31 subunit</fullName>
    </recommendedName>
</protein>
<name>A0A9P4LME7_9PLEO</name>
<keyword evidence="4" id="KW-0488">Methylation</keyword>
<dbReference type="GO" id="GO:0070628">
    <property type="term" value="F:proteasome binding"/>
    <property type="evidence" value="ECO:0007669"/>
    <property type="project" value="InterPro"/>
</dbReference>
<evidence type="ECO:0000256" key="7">
    <source>
        <dbReference type="ARBA" id="ARBA00022824"/>
    </source>
</evidence>
<dbReference type="PANTHER" id="PTHR13266:SF1">
    <property type="entry name" value="PROTEASOME INHIBITOR PI31 SUBUNIT"/>
    <property type="match status" value="1"/>
</dbReference>
<dbReference type="EMBL" id="ML978171">
    <property type="protein sequence ID" value="KAF2032596.1"/>
    <property type="molecule type" value="Genomic_DNA"/>
</dbReference>
<accession>A0A9P4LME7</accession>
<keyword evidence="15" id="KW-1185">Reference proteome</keyword>
<evidence type="ECO:0000256" key="4">
    <source>
        <dbReference type="ARBA" id="ARBA00022481"/>
    </source>
</evidence>
<evidence type="ECO:0000259" key="13">
    <source>
        <dbReference type="Pfam" id="PF11566"/>
    </source>
</evidence>
<evidence type="ECO:0000313" key="15">
    <source>
        <dbReference type="Proteomes" id="UP000799777"/>
    </source>
</evidence>
<evidence type="ECO:0008006" key="16">
    <source>
        <dbReference type="Google" id="ProtNLM"/>
    </source>
</evidence>
<evidence type="ECO:0000256" key="6">
    <source>
        <dbReference type="ARBA" id="ARBA00022553"/>
    </source>
</evidence>
<feature type="domain" description="PI31 proteasome regulator C-terminal" evidence="12">
    <location>
        <begin position="292"/>
        <end position="359"/>
    </location>
</feature>
<evidence type="ECO:0000256" key="5">
    <source>
        <dbReference type="ARBA" id="ARBA00022490"/>
    </source>
</evidence>
<dbReference type="InterPro" id="IPR021625">
    <property type="entry name" value="PI31_Prot_N"/>
</dbReference>
<comment type="similarity">
    <text evidence="3">Belongs to the proteasome inhibitor PI31 family.</text>
</comment>
<evidence type="ECO:0000256" key="1">
    <source>
        <dbReference type="ARBA" id="ARBA00004240"/>
    </source>
</evidence>
<keyword evidence="8" id="KW-0647">Proteasome</keyword>
<gene>
    <name evidence="14" type="ORF">EK21DRAFT_60172</name>
</gene>
<evidence type="ECO:0000256" key="11">
    <source>
        <dbReference type="SAM" id="MobiDB-lite"/>
    </source>
</evidence>
<comment type="function">
    <text evidence="10">Plays an important role in control of proteasome function. Inhibits the hydrolysis of protein and peptide substrates by the 20S proteasome. Also inhibits the activation of the proteasome by the proteasome regulatory proteins PA700 and PA28.</text>
</comment>
<dbReference type="Pfam" id="PF11566">
    <property type="entry name" value="PI31_Prot_N"/>
    <property type="match status" value="1"/>
</dbReference>
<feature type="domain" description="PI31 proteasome regulator N-terminal" evidence="13">
    <location>
        <begin position="30"/>
        <end position="205"/>
    </location>
</feature>
<evidence type="ECO:0000256" key="8">
    <source>
        <dbReference type="ARBA" id="ARBA00022942"/>
    </source>
</evidence>
<dbReference type="AlphaFoldDB" id="A0A9P4LME7"/>
<proteinExistence type="inferred from homology"/>
<evidence type="ECO:0000256" key="9">
    <source>
        <dbReference type="ARBA" id="ARBA00022990"/>
    </source>
</evidence>
<dbReference type="OrthoDB" id="68090at2759"/>
<dbReference type="GO" id="GO:0004866">
    <property type="term" value="F:endopeptidase inhibitor activity"/>
    <property type="evidence" value="ECO:0007669"/>
    <property type="project" value="InterPro"/>
</dbReference>
<evidence type="ECO:0000256" key="3">
    <source>
        <dbReference type="ARBA" id="ARBA00006405"/>
    </source>
</evidence>
<comment type="subcellular location">
    <subcellularLocation>
        <location evidence="2">Cytoplasm</location>
    </subcellularLocation>
    <subcellularLocation>
        <location evidence="1">Endoplasmic reticulum</location>
    </subcellularLocation>
</comment>
<reference evidence="14" key="1">
    <citation type="journal article" date="2020" name="Stud. Mycol.">
        <title>101 Dothideomycetes genomes: a test case for predicting lifestyles and emergence of pathogens.</title>
        <authorList>
            <person name="Haridas S."/>
            <person name="Albert R."/>
            <person name="Binder M."/>
            <person name="Bloem J."/>
            <person name="Labutti K."/>
            <person name="Salamov A."/>
            <person name="Andreopoulos B."/>
            <person name="Baker S."/>
            <person name="Barry K."/>
            <person name="Bills G."/>
            <person name="Bluhm B."/>
            <person name="Cannon C."/>
            <person name="Castanera R."/>
            <person name="Culley D."/>
            <person name="Daum C."/>
            <person name="Ezra D."/>
            <person name="Gonzalez J."/>
            <person name="Henrissat B."/>
            <person name="Kuo A."/>
            <person name="Liang C."/>
            <person name="Lipzen A."/>
            <person name="Lutzoni F."/>
            <person name="Magnuson J."/>
            <person name="Mondo S."/>
            <person name="Nolan M."/>
            <person name="Ohm R."/>
            <person name="Pangilinan J."/>
            <person name="Park H.-J."/>
            <person name="Ramirez L."/>
            <person name="Alfaro M."/>
            <person name="Sun H."/>
            <person name="Tritt A."/>
            <person name="Yoshinaga Y."/>
            <person name="Zwiers L.-H."/>
            <person name="Turgeon B."/>
            <person name="Goodwin S."/>
            <person name="Spatafora J."/>
            <person name="Crous P."/>
            <person name="Grigoriev I."/>
        </authorList>
    </citation>
    <scope>NUCLEOTIDE SEQUENCE</scope>
    <source>
        <strain evidence="14">CBS 110217</strain>
    </source>
</reference>
<dbReference type="Pfam" id="PF08577">
    <property type="entry name" value="PI31_Prot_C"/>
    <property type="match status" value="1"/>
</dbReference>
<dbReference type="InterPro" id="IPR013886">
    <property type="entry name" value="PI31_Prot_C"/>
</dbReference>
<dbReference type="InterPro" id="IPR045128">
    <property type="entry name" value="PI31-like"/>
</dbReference>
<dbReference type="GO" id="GO:0043161">
    <property type="term" value="P:proteasome-mediated ubiquitin-dependent protein catabolic process"/>
    <property type="evidence" value="ECO:0007669"/>
    <property type="project" value="InterPro"/>
</dbReference>
<evidence type="ECO:0000256" key="10">
    <source>
        <dbReference type="ARBA" id="ARBA00024805"/>
    </source>
</evidence>
<feature type="compositionally biased region" description="Gly residues" evidence="11">
    <location>
        <begin position="369"/>
        <end position="383"/>
    </location>
</feature>
<comment type="caution">
    <text evidence="14">The sequence shown here is derived from an EMBL/GenBank/DDBJ whole genome shotgun (WGS) entry which is preliminary data.</text>
</comment>
<keyword evidence="7" id="KW-0256">Endoplasmic reticulum</keyword>
<evidence type="ECO:0000256" key="2">
    <source>
        <dbReference type="ARBA" id="ARBA00004496"/>
    </source>
</evidence>
<keyword evidence="9" id="KW-0007">Acetylation</keyword>
<evidence type="ECO:0000313" key="14">
    <source>
        <dbReference type="EMBL" id="KAF2032596.1"/>
    </source>
</evidence>
<sequence length="398" mass="41962">MVQDNTTGNPLSAGSLALFMATSLPKGEGPQLKNGTEAIALAVHAGMLAVGFRLVGLGEDERTGEIATPHAPYTTPLPTIVAIPAHSDAEDPQSLPTEWNASNAYAFRYAHAQSAMEYLIKVNRLGSKSVVYGLAVGDDKMTHFDVTTNDYLSPSTLPLSVSQDTSTEVAAKKLQDLFISEGRLNDLGSLLKISVIQKLAPGLQKHGAEDSSAERERPHTTDRQAPRRGEAPDGRQPPNEPEPARPYPFNDPLARPQGNRPLPEPIPGFEDEYEINRPARGGLRDDRYPVGIGHDDLYPQGLGPNDPLRPTLGGGLPRPGGFGGGMHPTFDDPLFRGQGGAGGYDPMAPPGARYDPVGPGGAPRDNRGGGRSPGGGGFGGLGGRPPNPFGGFGYGDFI</sequence>
<dbReference type="PANTHER" id="PTHR13266">
    <property type="entry name" value="PROTEASOME INHIBITOR"/>
    <property type="match status" value="1"/>
</dbReference>
<organism evidence="14 15">
    <name type="scientific">Setomelanomma holmii</name>
    <dbReference type="NCBI Taxonomy" id="210430"/>
    <lineage>
        <taxon>Eukaryota</taxon>
        <taxon>Fungi</taxon>
        <taxon>Dikarya</taxon>
        <taxon>Ascomycota</taxon>
        <taxon>Pezizomycotina</taxon>
        <taxon>Dothideomycetes</taxon>
        <taxon>Pleosporomycetidae</taxon>
        <taxon>Pleosporales</taxon>
        <taxon>Pleosporineae</taxon>
        <taxon>Phaeosphaeriaceae</taxon>
        <taxon>Setomelanomma</taxon>
    </lineage>
</organism>
<dbReference type="Proteomes" id="UP000799777">
    <property type="component" value="Unassembled WGS sequence"/>
</dbReference>
<keyword evidence="5" id="KW-0963">Cytoplasm</keyword>
<feature type="compositionally biased region" description="Basic and acidic residues" evidence="11">
    <location>
        <begin position="274"/>
        <end position="297"/>
    </location>
</feature>
<evidence type="ECO:0000259" key="12">
    <source>
        <dbReference type="Pfam" id="PF08577"/>
    </source>
</evidence>
<keyword evidence="6" id="KW-0597">Phosphoprotein</keyword>
<dbReference type="Gene3D" id="3.40.1000.30">
    <property type="match status" value="1"/>
</dbReference>
<dbReference type="GO" id="GO:0000502">
    <property type="term" value="C:proteasome complex"/>
    <property type="evidence" value="ECO:0007669"/>
    <property type="project" value="UniProtKB-KW"/>
</dbReference>
<feature type="compositionally biased region" description="Basic and acidic residues" evidence="11">
    <location>
        <begin position="206"/>
        <end position="233"/>
    </location>
</feature>
<feature type="region of interest" description="Disordered" evidence="11">
    <location>
        <begin position="336"/>
        <end position="398"/>
    </location>
</feature>